<dbReference type="InterPro" id="IPR009100">
    <property type="entry name" value="AcylCoA_DH/oxidase_NM_dom_sf"/>
</dbReference>
<dbReference type="GO" id="GO:0050660">
    <property type="term" value="F:flavin adenine dinucleotide binding"/>
    <property type="evidence" value="ECO:0007669"/>
    <property type="project" value="InterPro"/>
</dbReference>
<gene>
    <name evidence="3" type="primary">actVA5</name>
    <name evidence="3" type="ORF">SMD11_0691</name>
</gene>
<dbReference type="InterPro" id="IPR037069">
    <property type="entry name" value="AcylCoA_DH/ox_N_sf"/>
</dbReference>
<dbReference type="GO" id="GO:0033539">
    <property type="term" value="P:fatty acid beta-oxidation using acyl-CoA dehydrogenase"/>
    <property type="evidence" value="ECO:0007669"/>
    <property type="project" value="TreeGrafter"/>
</dbReference>
<dbReference type="GO" id="GO:0005737">
    <property type="term" value="C:cytoplasm"/>
    <property type="evidence" value="ECO:0007669"/>
    <property type="project" value="TreeGrafter"/>
</dbReference>
<feature type="domain" description="Acyl-CoA dehydrogenase C-terminal" evidence="2">
    <location>
        <begin position="245"/>
        <end position="375"/>
    </location>
</feature>
<dbReference type="PANTHER" id="PTHR48083">
    <property type="entry name" value="MEDIUM-CHAIN SPECIFIC ACYL-COA DEHYDROGENASE, MITOCHONDRIAL-RELATED"/>
    <property type="match status" value="1"/>
</dbReference>
<dbReference type="InterPro" id="IPR036250">
    <property type="entry name" value="AcylCo_DH-like_C"/>
</dbReference>
<dbReference type="SUPFAM" id="SSF56645">
    <property type="entry name" value="Acyl-CoA dehydrogenase NM domain-like"/>
    <property type="match status" value="1"/>
</dbReference>
<dbReference type="GO" id="GO:0016712">
    <property type="term" value="F:oxidoreductase activity, acting on paired donors, with incorporation or reduction of molecular oxygen, reduced flavin or flavoprotein as one donor, and incorporation of one atom of oxygen"/>
    <property type="evidence" value="ECO:0007669"/>
    <property type="project" value="TreeGrafter"/>
</dbReference>
<dbReference type="PIRSF" id="PIRSF016578">
    <property type="entry name" value="HsaA"/>
    <property type="match status" value="1"/>
</dbReference>
<dbReference type="Gene3D" id="2.40.110.10">
    <property type="entry name" value="Butyryl-CoA Dehydrogenase, subunit A, domain 2"/>
    <property type="match status" value="1"/>
</dbReference>
<dbReference type="Gene3D" id="1.20.140.10">
    <property type="entry name" value="Butyryl-CoA Dehydrogenase, subunit A, domain 3"/>
    <property type="match status" value="1"/>
</dbReference>
<evidence type="ECO:0000313" key="4">
    <source>
        <dbReference type="Proteomes" id="UP000195755"/>
    </source>
</evidence>
<accession>A0A1Z2KWD5</accession>
<evidence type="ECO:0000259" key="2">
    <source>
        <dbReference type="Pfam" id="PF08028"/>
    </source>
</evidence>
<dbReference type="GO" id="GO:0003995">
    <property type="term" value="F:acyl-CoA dehydrogenase activity"/>
    <property type="evidence" value="ECO:0007669"/>
    <property type="project" value="TreeGrafter"/>
</dbReference>
<evidence type="ECO:0000256" key="1">
    <source>
        <dbReference type="ARBA" id="ARBA00023002"/>
    </source>
</evidence>
<dbReference type="OrthoDB" id="3404950at2"/>
<dbReference type="Pfam" id="PF08028">
    <property type="entry name" value="Acyl-CoA_dh_2"/>
    <property type="match status" value="1"/>
</dbReference>
<dbReference type="SUPFAM" id="SSF47203">
    <property type="entry name" value="Acyl-CoA dehydrogenase C-terminal domain-like"/>
    <property type="match status" value="1"/>
</dbReference>
<protein>
    <submittedName>
        <fullName evidence="3">Oxygenase</fullName>
    </submittedName>
</protein>
<dbReference type="Proteomes" id="UP000195755">
    <property type="component" value="Chromosome"/>
</dbReference>
<dbReference type="PANTHER" id="PTHR48083:SF19">
    <property type="entry name" value="FLAVIN-DEPENDENT MONOOXYGENASE, OXYGENASE SUBUNIT HSAA"/>
    <property type="match status" value="1"/>
</dbReference>
<dbReference type="Gene3D" id="1.10.540.10">
    <property type="entry name" value="Acyl-CoA dehydrogenase/oxidase, N-terminal domain"/>
    <property type="match status" value="1"/>
</dbReference>
<dbReference type="InterPro" id="IPR046373">
    <property type="entry name" value="Acyl-CoA_Oxase/DH_mid-dom_sf"/>
</dbReference>
<organism evidence="3 4">
    <name type="scientific">Streptomyces albireticuli</name>
    <dbReference type="NCBI Taxonomy" id="1940"/>
    <lineage>
        <taxon>Bacteria</taxon>
        <taxon>Bacillati</taxon>
        <taxon>Actinomycetota</taxon>
        <taxon>Actinomycetes</taxon>
        <taxon>Kitasatosporales</taxon>
        <taxon>Streptomycetaceae</taxon>
        <taxon>Streptomyces</taxon>
    </lineage>
</organism>
<dbReference type="InterPro" id="IPR050741">
    <property type="entry name" value="Acyl-CoA_dehydrogenase"/>
</dbReference>
<dbReference type="SMR" id="A0A1Z2KWD5"/>
<dbReference type="InterPro" id="IPR013107">
    <property type="entry name" value="Acyl-CoA_DH_C"/>
</dbReference>
<dbReference type="AlphaFoldDB" id="A0A1Z2KWD5"/>
<dbReference type="EMBL" id="CP021744">
    <property type="protein sequence ID" value="ARZ66357.1"/>
    <property type="molecule type" value="Genomic_DNA"/>
</dbReference>
<reference evidence="3 4" key="1">
    <citation type="submission" date="2017-06" db="EMBL/GenBank/DDBJ databases">
        <title>Streptomyces albireticuli Genome sequencing and assembly.</title>
        <authorList>
            <person name="Wang Y."/>
            <person name="Du B."/>
            <person name="Ding Y."/>
            <person name="Liu H."/>
            <person name="Hou Q."/>
            <person name="Liu K."/>
            <person name="Yao L."/>
            <person name="Wang C."/>
        </authorList>
    </citation>
    <scope>NUCLEOTIDE SEQUENCE [LARGE SCALE GENOMIC DNA]</scope>
    <source>
        <strain evidence="3 4">MDJK11</strain>
    </source>
</reference>
<name>A0A1Z2KWD5_9ACTN</name>
<sequence>MLDQSPPRIATTAPSATGTEAAPAAAGVAALAAERATAAESARRLDPEVAQALVDAGFPRHFVPVECGGNAGTFRELTPAVAEIGRNCAATAWCASLMANLSRMAAFLPADGFREVWAGGPDTVVVGSLVPAGRARKVPGGWRVSGQWPYISAVDFSDWTLVCADVPGAERPAAKVFAVPRGQFSVTDTWFNIGMRATGSNTVTVEDVLVPDSRCFDRQDLFTGRAVDSTAPCHSVPLEAVNGLSFATPVLGAARGALAVWSAYLTEKIRSAASRPGAPQIDRTSVHAALARCAADIDAAAILLERASLIGDKGAAATRLEVTRNLRDCSYAVDLLVTSVNRLFHAAGTSGQAEAGPLQRLWRDVNSAASHIALRFQPAADSYAAQCLEI</sequence>
<evidence type="ECO:0000313" key="3">
    <source>
        <dbReference type="EMBL" id="ARZ66357.1"/>
    </source>
</evidence>
<keyword evidence="1" id="KW-0560">Oxidoreductase</keyword>
<dbReference type="KEGG" id="salj:SMD11_0691"/>
<dbReference type="RefSeq" id="WP_087924991.1">
    <property type="nucleotide sequence ID" value="NZ_CP021744.1"/>
</dbReference>
<proteinExistence type="predicted"/>